<name>A0A3M6QS94_9BURK</name>
<evidence type="ECO:0000259" key="5">
    <source>
        <dbReference type="SMART" id="SM00528"/>
    </source>
</evidence>
<keyword evidence="4" id="KW-0238">DNA-binding</keyword>
<evidence type="ECO:0000256" key="1">
    <source>
        <dbReference type="ARBA" id="ARBA00004453"/>
    </source>
</evidence>
<dbReference type="GO" id="GO:0009295">
    <property type="term" value="C:nucleoid"/>
    <property type="evidence" value="ECO:0007669"/>
    <property type="project" value="UniProtKB-SubCell"/>
</dbReference>
<comment type="caution">
    <text evidence="6">The sequence shown here is derived from an EMBL/GenBank/DDBJ whole genome shotgun (WGS) entry which is preliminary data.</text>
</comment>
<dbReference type="AlphaFoldDB" id="A0A3M6QS94"/>
<dbReference type="SMART" id="SM00528">
    <property type="entry name" value="HNS"/>
    <property type="match status" value="1"/>
</dbReference>
<comment type="similarity">
    <text evidence="2">Belongs to the histone-like protein H-NS family.</text>
</comment>
<keyword evidence="7" id="KW-1185">Reference proteome</keyword>
<dbReference type="Gene3D" id="4.10.430.30">
    <property type="match status" value="1"/>
</dbReference>
<dbReference type="GO" id="GO:0003677">
    <property type="term" value="F:DNA binding"/>
    <property type="evidence" value="ECO:0007669"/>
    <property type="project" value="UniProtKB-KW"/>
</dbReference>
<proteinExistence type="inferred from homology"/>
<organism evidence="6 7">
    <name type="scientific">Corticibacter populi</name>
    <dbReference type="NCBI Taxonomy" id="1550736"/>
    <lineage>
        <taxon>Bacteria</taxon>
        <taxon>Pseudomonadati</taxon>
        <taxon>Pseudomonadota</taxon>
        <taxon>Betaproteobacteria</taxon>
        <taxon>Burkholderiales</taxon>
        <taxon>Comamonadaceae</taxon>
        <taxon>Corticibacter</taxon>
    </lineage>
</organism>
<accession>A0A3M6QS94</accession>
<evidence type="ECO:0000256" key="2">
    <source>
        <dbReference type="ARBA" id="ARBA00010610"/>
    </source>
</evidence>
<dbReference type="PANTHER" id="PTHR38097:SF2">
    <property type="entry name" value="DNA-BINDING PROTEIN STPA"/>
    <property type="match status" value="1"/>
</dbReference>
<evidence type="ECO:0000313" key="6">
    <source>
        <dbReference type="EMBL" id="RMX05905.1"/>
    </source>
</evidence>
<reference evidence="6 7" key="1">
    <citation type="submission" date="2018-10" db="EMBL/GenBank/DDBJ databases">
        <title>Draft genome of Cortibacter populi DSM10536.</title>
        <authorList>
            <person name="Bernier A.-M."/>
            <person name="Bernard K."/>
        </authorList>
    </citation>
    <scope>NUCLEOTIDE SEQUENCE [LARGE SCALE GENOMIC DNA]</scope>
    <source>
        <strain evidence="6 7">DSM 105136</strain>
    </source>
</reference>
<dbReference type="SUPFAM" id="SSF81273">
    <property type="entry name" value="H-NS histone-like proteins"/>
    <property type="match status" value="1"/>
</dbReference>
<gene>
    <name evidence="6" type="ORF">D8I35_12190</name>
</gene>
<dbReference type="RefSeq" id="WP_122229619.1">
    <property type="nucleotide sequence ID" value="NZ_RDQO01000003.1"/>
</dbReference>
<dbReference type="EMBL" id="RDQO01000003">
    <property type="protein sequence ID" value="RMX05905.1"/>
    <property type="molecule type" value="Genomic_DNA"/>
</dbReference>
<sequence length="98" mass="11094">MSQLNELLLQRQQLDQQINELRQQERADALATIHKLVQQFELTAQDIFGGKSASRVSAGASKKVAAKYLNKETGETWTGRGKPPRWIQGQDREKFLIG</sequence>
<dbReference type="OrthoDB" id="5297879at2"/>
<dbReference type="PANTHER" id="PTHR38097">
    <property type="match status" value="1"/>
</dbReference>
<dbReference type="Proteomes" id="UP000278006">
    <property type="component" value="Unassembled WGS sequence"/>
</dbReference>
<feature type="domain" description="DNA-binding protein H-NS-like C-terminal" evidence="5">
    <location>
        <begin position="58"/>
        <end position="97"/>
    </location>
</feature>
<evidence type="ECO:0000313" key="7">
    <source>
        <dbReference type="Proteomes" id="UP000278006"/>
    </source>
</evidence>
<evidence type="ECO:0000256" key="3">
    <source>
        <dbReference type="ARBA" id="ARBA00022490"/>
    </source>
</evidence>
<keyword evidence="3" id="KW-0963">Cytoplasm</keyword>
<protein>
    <submittedName>
        <fullName evidence="6">H-NS histone family protein</fullName>
    </submittedName>
</protein>
<comment type="subcellular location">
    <subcellularLocation>
        <location evidence="1">Cytoplasm</location>
        <location evidence="1">Nucleoid</location>
    </subcellularLocation>
</comment>
<evidence type="ECO:0000256" key="4">
    <source>
        <dbReference type="ARBA" id="ARBA00023125"/>
    </source>
</evidence>
<dbReference type="Pfam" id="PF00816">
    <property type="entry name" value="Histone_HNS"/>
    <property type="match status" value="1"/>
</dbReference>
<dbReference type="InterPro" id="IPR027444">
    <property type="entry name" value="H-NS_C_dom"/>
</dbReference>